<dbReference type="Pfam" id="PF17200">
    <property type="entry name" value="sCache_2"/>
    <property type="match status" value="1"/>
</dbReference>
<dbReference type="PROSITE" id="PS50885">
    <property type="entry name" value="HAMP"/>
    <property type="match status" value="1"/>
</dbReference>
<dbReference type="InterPro" id="IPR004090">
    <property type="entry name" value="Chemotax_Me-accpt_rcpt"/>
</dbReference>
<evidence type="ECO:0000256" key="3">
    <source>
        <dbReference type="ARBA" id="ARBA00022481"/>
    </source>
</evidence>
<proteinExistence type="inferred from homology"/>
<dbReference type="Pfam" id="PF00015">
    <property type="entry name" value="MCPsignal"/>
    <property type="match status" value="1"/>
</dbReference>
<accession>A0A4R2N9N3</accession>
<evidence type="ECO:0000256" key="1">
    <source>
        <dbReference type="ARBA" id="ARBA00004651"/>
    </source>
</evidence>
<keyword evidence="14" id="KW-1185">Reference proteome</keyword>
<dbReference type="Pfam" id="PF00672">
    <property type="entry name" value="HAMP"/>
    <property type="match status" value="1"/>
</dbReference>
<dbReference type="EMBL" id="SLXH01000011">
    <property type="protein sequence ID" value="TCP17729.1"/>
    <property type="molecule type" value="Genomic_DNA"/>
</dbReference>
<keyword evidence="8" id="KW-0807">Transducer</keyword>
<dbReference type="CDD" id="cd11386">
    <property type="entry name" value="MCP_signal"/>
    <property type="match status" value="1"/>
</dbReference>
<dbReference type="RefSeq" id="WP_119012601.1">
    <property type="nucleotide sequence ID" value="NZ_QXNC01000007.1"/>
</dbReference>
<dbReference type="InterPro" id="IPR004089">
    <property type="entry name" value="MCPsignal_dom"/>
</dbReference>
<dbReference type="Gene3D" id="1.10.287.950">
    <property type="entry name" value="Methyl-accepting chemotaxis protein"/>
    <property type="match status" value="1"/>
</dbReference>
<keyword evidence="2" id="KW-1003">Cell membrane</keyword>
<protein>
    <submittedName>
        <fullName evidence="13">Methyl-accepting chemotaxis protein</fullName>
    </submittedName>
</protein>
<dbReference type="AlphaFoldDB" id="A0A4R2N9N3"/>
<evidence type="ECO:0000313" key="14">
    <source>
        <dbReference type="Proteomes" id="UP000295182"/>
    </source>
</evidence>
<evidence type="ECO:0000256" key="8">
    <source>
        <dbReference type="PROSITE-ProRule" id="PRU00284"/>
    </source>
</evidence>
<feature type="domain" description="HAMP" evidence="12">
    <location>
        <begin position="70"/>
        <end position="122"/>
    </location>
</feature>
<keyword evidence="6 10" id="KW-0472">Membrane</keyword>
<dbReference type="GO" id="GO:0006935">
    <property type="term" value="P:chemotaxis"/>
    <property type="evidence" value="ECO:0007669"/>
    <property type="project" value="InterPro"/>
</dbReference>
<dbReference type="SUPFAM" id="SSF58104">
    <property type="entry name" value="Methyl-accepting chemotaxis protein (MCP) signaling domain"/>
    <property type="match status" value="1"/>
</dbReference>
<feature type="transmembrane region" description="Helical" evidence="10">
    <location>
        <begin position="49"/>
        <end position="70"/>
    </location>
</feature>
<dbReference type="PROSITE" id="PS50111">
    <property type="entry name" value="CHEMOTAXIS_TRANSDUC_2"/>
    <property type="match status" value="1"/>
</dbReference>
<dbReference type="OrthoDB" id="9054408at2"/>
<evidence type="ECO:0000256" key="6">
    <source>
        <dbReference type="ARBA" id="ARBA00023136"/>
    </source>
</evidence>
<reference evidence="13 14" key="1">
    <citation type="submission" date="2019-03" db="EMBL/GenBank/DDBJ databases">
        <title>Genomic Encyclopedia of Type Strains, Phase IV (KMG-IV): sequencing the most valuable type-strain genomes for metagenomic binning, comparative biology and taxonomic classification.</title>
        <authorList>
            <person name="Goeker M."/>
        </authorList>
    </citation>
    <scope>NUCLEOTIDE SEQUENCE [LARGE SCALE GENOMIC DNA]</scope>
    <source>
        <strain evidence="13 14">DSM 1837</strain>
    </source>
</reference>
<name>A0A4R2N9N3_9BURK</name>
<evidence type="ECO:0000256" key="9">
    <source>
        <dbReference type="SAM" id="Coils"/>
    </source>
</evidence>
<gene>
    <name evidence="13" type="ORF">EV674_11171</name>
</gene>
<dbReference type="InterPro" id="IPR033480">
    <property type="entry name" value="sCache_2"/>
</dbReference>
<evidence type="ECO:0000259" key="12">
    <source>
        <dbReference type="PROSITE" id="PS50885"/>
    </source>
</evidence>
<evidence type="ECO:0000259" key="11">
    <source>
        <dbReference type="PROSITE" id="PS50111"/>
    </source>
</evidence>
<keyword evidence="3" id="KW-0488">Methylation</keyword>
<comment type="similarity">
    <text evidence="7">Belongs to the methyl-accepting chemotaxis (MCP) protein family.</text>
</comment>
<feature type="domain" description="Methyl-accepting transducer" evidence="11">
    <location>
        <begin position="127"/>
        <end position="356"/>
    </location>
</feature>
<evidence type="ECO:0000313" key="13">
    <source>
        <dbReference type="EMBL" id="TCP17729.1"/>
    </source>
</evidence>
<comment type="caution">
    <text evidence="13">The sequence shown here is derived from an EMBL/GenBank/DDBJ whole genome shotgun (WGS) entry which is preliminary data.</text>
</comment>
<evidence type="ECO:0000256" key="7">
    <source>
        <dbReference type="ARBA" id="ARBA00029447"/>
    </source>
</evidence>
<organism evidence="13 14">
    <name type="scientific">Simplicispira metamorpha</name>
    <dbReference type="NCBI Taxonomy" id="80881"/>
    <lineage>
        <taxon>Bacteria</taxon>
        <taxon>Pseudomonadati</taxon>
        <taxon>Pseudomonadota</taxon>
        <taxon>Betaproteobacteria</taxon>
        <taxon>Burkholderiales</taxon>
        <taxon>Comamonadaceae</taxon>
        <taxon>Simplicispira</taxon>
    </lineage>
</organism>
<dbReference type="CDD" id="cd06225">
    <property type="entry name" value="HAMP"/>
    <property type="match status" value="1"/>
</dbReference>
<dbReference type="GO" id="GO:0004888">
    <property type="term" value="F:transmembrane signaling receptor activity"/>
    <property type="evidence" value="ECO:0007669"/>
    <property type="project" value="InterPro"/>
</dbReference>
<dbReference type="Proteomes" id="UP000295182">
    <property type="component" value="Unassembled WGS sequence"/>
</dbReference>
<dbReference type="PANTHER" id="PTHR43531:SF14">
    <property type="entry name" value="METHYL-ACCEPTING CHEMOTAXIS PROTEIN I-RELATED"/>
    <property type="match status" value="1"/>
</dbReference>
<dbReference type="SMART" id="SM00304">
    <property type="entry name" value="HAMP"/>
    <property type="match status" value="1"/>
</dbReference>
<dbReference type="InterPro" id="IPR051310">
    <property type="entry name" value="MCP_chemotaxis"/>
</dbReference>
<keyword evidence="9" id="KW-0175">Coiled coil</keyword>
<comment type="subcellular location">
    <subcellularLocation>
        <location evidence="1">Cell membrane</location>
        <topology evidence="1">Multi-pass membrane protein</topology>
    </subcellularLocation>
</comment>
<dbReference type="SMART" id="SM00283">
    <property type="entry name" value="MA"/>
    <property type="match status" value="1"/>
</dbReference>
<keyword evidence="5 10" id="KW-1133">Transmembrane helix</keyword>
<dbReference type="PRINTS" id="PR00260">
    <property type="entry name" value="CHEMTRNSDUCR"/>
</dbReference>
<evidence type="ECO:0000256" key="5">
    <source>
        <dbReference type="ARBA" id="ARBA00022989"/>
    </source>
</evidence>
<dbReference type="InterPro" id="IPR003660">
    <property type="entry name" value="HAMP_dom"/>
</dbReference>
<evidence type="ECO:0000256" key="4">
    <source>
        <dbReference type="ARBA" id="ARBA00022692"/>
    </source>
</evidence>
<evidence type="ECO:0000256" key="2">
    <source>
        <dbReference type="ARBA" id="ARBA00022475"/>
    </source>
</evidence>
<dbReference type="GO" id="GO:0005886">
    <property type="term" value="C:plasma membrane"/>
    <property type="evidence" value="ECO:0007669"/>
    <property type="project" value="UniProtKB-SubCell"/>
</dbReference>
<dbReference type="FunFam" id="1.10.287.950:FF:000001">
    <property type="entry name" value="Methyl-accepting chemotaxis sensory transducer"/>
    <property type="match status" value="1"/>
</dbReference>
<keyword evidence="4 10" id="KW-0812">Transmembrane</keyword>
<dbReference type="PANTHER" id="PTHR43531">
    <property type="entry name" value="PROTEIN ICFG"/>
    <property type="match status" value="1"/>
</dbReference>
<feature type="coiled-coil region" evidence="9">
    <location>
        <begin position="139"/>
        <end position="166"/>
    </location>
</feature>
<dbReference type="GO" id="GO:0007165">
    <property type="term" value="P:signal transduction"/>
    <property type="evidence" value="ECO:0007669"/>
    <property type="project" value="UniProtKB-KW"/>
</dbReference>
<evidence type="ECO:0000256" key="10">
    <source>
        <dbReference type="SAM" id="Phobius"/>
    </source>
</evidence>
<sequence length="504" mass="53507">MSGFHPLRPGLWLMRRLRLSGKLLLLGLVFLATLLAVSASTAWGMSAGVVWGGVSTSVALVLYLMAALYASWSADLQALAHAMEQTTQGDLCTHLPTQGRDELSDLARLLDRMVLTLSAMVADIRSNAALVSHAGQSLAADNRALSERTEQQAANLEETAASVEQIFATVQSNAQVASATDQRASQVSQTADQGTQEMARAVQSVEAIQQGARRMNEIIGVIDGIAFQTNILALNAAVEAARAGEQGRGFAVVASEVRMLAGRSGEAAREIRKLINTSVQQVEASAAIIRSVGAGIAEMAGGIRGVAASMSGIAASGMEQSNGLQEITTAVRQLDQITQDNAQMVGHAVQQALALEGRASTLSRAVATFRLQQGTAEEAVALVERAAALRARCPRDQYLRTLTDPAQPFHDRDMYVFVLDSTGAYRAFAGNPARVGTRVQDVPGIAGDQLVHDIMAQAQRGPGWVEYDFTNPVTGAVQTKMSFVQRVDDAYLGCGVYKTLVQRG</sequence>